<accession>Q9P9V4</accession>
<sequence>MPPGPQASLRAWASLVRAMAWSRNAWRCWSLNPLLGSWAAWSAAVAWRVLRSASAARLLIKVPVSRCRPLTMSKPALSGRHHFYLNITDQTEFI</sequence>
<organism evidence="1 2">
    <name type="scientific">Xylella fastidiosa (strain 9a5c)</name>
    <dbReference type="NCBI Taxonomy" id="160492"/>
    <lineage>
        <taxon>Bacteria</taxon>
        <taxon>Pseudomonadati</taxon>
        <taxon>Pseudomonadota</taxon>
        <taxon>Gammaproteobacteria</taxon>
        <taxon>Lysobacterales</taxon>
        <taxon>Lysobacteraceae</taxon>
        <taxon>Xylella</taxon>
    </lineage>
</organism>
<reference evidence="1 2" key="1">
    <citation type="journal article" date="2000" name="Nature">
        <title>The genome sequence of the plant pathogen Xylella fastidiosa.</title>
        <authorList>
            <person name="Simpson A.J."/>
            <person name="Reinach F.C."/>
            <person name="Arruda P."/>
            <person name="Abreu F.A."/>
            <person name="Acencio M."/>
            <person name="Alvarenga R."/>
            <person name="Alves L.M."/>
            <person name="Araya J.E."/>
            <person name="Baia G.S."/>
            <person name="Baptista C.S."/>
            <person name="Barros M.H."/>
            <person name="Bonaccorsi E.D."/>
            <person name="Bordin S."/>
            <person name="Bove J.M."/>
            <person name="Briones M.R."/>
            <person name="Bueno M.R."/>
            <person name="Camargo A.A."/>
            <person name="Camargo L.E."/>
            <person name="Carraro D.M."/>
            <person name="Carrer H."/>
            <person name="Colauto N.B."/>
            <person name="Colombo C."/>
            <person name="Costa F.F."/>
            <person name="Costa M.C."/>
            <person name="Costa-Neto C.M."/>
            <person name="Coutinho L.L."/>
            <person name="Cristofani M."/>
            <person name="Dias-Neto E."/>
            <person name="Docena C."/>
            <person name="El-Dorry H."/>
            <person name="Facincani A.P."/>
            <person name="Ferreira A.J."/>
            <person name="Ferreira V.C."/>
            <person name="Ferro J.A."/>
            <person name="Fraga J.S."/>
            <person name="Franca S.C."/>
            <person name="Franco M.C."/>
            <person name="Frohme M."/>
            <person name="Furlan L.R."/>
            <person name="Garnier M."/>
            <person name="Goldman G.H."/>
            <person name="Goldman M.H."/>
            <person name="Gomes S.L."/>
            <person name="Gruber A."/>
            <person name="Ho P.L."/>
            <person name="Hoheisel J.D."/>
            <person name="Junqueira M.L."/>
            <person name="Kemper E.L."/>
            <person name="Kitajima J.P."/>
            <person name="Krieger J.E."/>
            <person name="Kuramae E.E."/>
            <person name="Laigret F."/>
            <person name="Lambais M.R."/>
            <person name="Leite L.C."/>
            <person name="Lemos E.G."/>
            <person name="Lemos M.V."/>
            <person name="Lopes S.A."/>
            <person name="Lopes C.R."/>
            <person name="Machado J.A."/>
            <person name="Machado M.A."/>
            <person name="Madeira A.M."/>
            <person name="Madeira H.M."/>
            <person name="Marino C.L."/>
            <person name="Marques M.V."/>
            <person name="Martins E.A."/>
            <person name="Martins E.M."/>
            <person name="Matsukuma A.Y."/>
            <person name="Menck C.F."/>
            <person name="Miracca E.C."/>
            <person name="Miyaki C.Y."/>
            <person name="Monteriro-Vitorello C.B."/>
            <person name="Moon D.H."/>
            <person name="Nagai M.A."/>
            <person name="Nascimento A.L."/>
            <person name="Netto L.E."/>
            <person name="Nhani A.Jr."/>
            <person name="Nobrega F.G."/>
            <person name="Nunes L.R."/>
            <person name="Oliveira M.A."/>
            <person name="de Oliveira M.C."/>
            <person name="de Oliveira R.C."/>
            <person name="Palmieri D.A."/>
            <person name="Paris A."/>
            <person name="Peixoto B.R."/>
            <person name="Pereira G.A."/>
            <person name="Pereira H.A.Jr."/>
            <person name="Pesquero J.B."/>
            <person name="Quaggio R.B."/>
            <person name="Roberto P.G."/>
            <person name="Rodrigues V."/>
            <person name="de M Rosa A.J."/>
            <person name="de Rosa V.E.Jr."/>
            <person name="de Sa R.G."/>
            <person name="Santelli R.V."/>
            <person name="Sawasaki H.E."/>
            <person name="da Silva A.C."/>
            <person name="da Silva A.M."/>
            <person name="da Silva F.R."/>
            <person name="da Silva W.A.Jr."/>
            <person name="da Silveira J.F."/>
            <person name="Silvestri M.L."/>
            <person name="Siqueira W.J."/>
            <person name="de Souza A.A."/>
            <person name="de Souza A.P."/>
            <person name="Terenzi M.F."/>
            <person name="Truffi D."/>
            <person name="Tsai S.M."/>
            <person name="Tsuhako M.H."/>
            <person name="Vallada H."/>
            <person name="Van Sluys M.A."/>
            <person name="Verjovski-Almeida S."/>
            <person name="Vettore A.L."/>
            <person name="Zago M.A."/>
            <person name="Zatz M."/>
            <person name="Meidanis J."/>
            <person name="Setubal J.C."/>
        </authorList>
    </citation>
    <scope>NUCLEOTIDE SEQUENCE [LARGE SCALE GENOMIC DNA]</scope>
    <source>
        <strain evidence="1 2">9a5c</strain>
    </source>
</reference>
<dbReference type="PIR" id="B82518">
    <property type="entry name" value="B82518"/>
</dbReference>
<proteinExistence type="predicted"/>
<evidence type="ECO:0000313" key="1">
    <source>
        <dbReference type="EMBL" id="AAF85552.1"/>
    </source>
</evidence>
<dbReference type="Proteomes" id="UP000000812">
    <property type="component" value="Chromosome"/>
</dbReference>
<name>Q9P9V4_XYLFA</name>
<evidence type="ECO:0000313" key="2">
    <source>
        <dbReference type="Proteomes" id="UP000000812"/>
    </source>
</evidence>
<dbReference type="KEGG" id="xfa:XF_2767"/>
<protein>
    <submittedName>
        <fullName evidence="1">Uncharacterized protein</fullName>
    </submittedName>
</protein>
<dbReference type="STRING" id="160492.XF_2767"/>
<dbReference type="AlphaFoldDB" id="Q9P9V4"/>
<dbReference type="EMBL" id="AE003849">
    <property type="protein sequence ID" value="AAF85552.1"/>
    <property type="molecule type" value="Genomic_DNA"/>
</dbReference>
<dbReference type="HOGENOM" id="CLU_2385446_0_0_6"/>
<gene>
    <name evidence="1" type="ordered locus">XF_2767</name>
</gene>